<dbReference type="Proteomes" id="UP000823918">
    <property type="component" value="Unassembled WGS sequence"/>
</dbReference>
<feature type="domain" description="Ribosome-associated protein quality control protein P2 RNA-binding" evidence="2">
    <location>
        <begin position="90"/>
        <end position="164"/>
    </location>
</feature>
<dbReference type="Gene3D" id="3.30.1370.160">
    <property type="match status" value="1"/>
</dbReference>
<protein>
    <recommendedName>
        <fullName evidence="2">Ribosome-associated protein quality control protein P2 RNA-binding domain-containing protein</fullName>
    </recommendedName>
</protein>
<gene>
    <name evidence="3" type="ORF">H9698_09735</name>
</gene>
<dbReference type="PROSITE" id="PS50889">
    <property type="entry name" value="S4"/>
    <property type="match status" value="1"/>
</dbReference>
<accession>A0A9D2Q7Y0</accession>
<evidence type="ECO:0000256" key="1">
    <source>
        <dbReference type="PROSITE-ProRule" id="PRU00182"/>
    </source>
</evidence>
<dbReference type="CDD" id="cd00165">
    <property type="entry name" value="S4"/>
    <property type="match status" value="1"/>
</dbReference>
<evidence type="ECO:0000313" key="4">
    <source>
        <dbReference type="Proteomes" id="UP000823918"/>
    </source>
</evidence>
<dbReference type="AlphaFoldDB" id="A0A9D2Q7Y0"/>
<evidence type="ECO:0000313" key="3">
    <source>
        <dbReference type="EMBL" id="HJC73055.1"/>
    </source>
</evidence>
<sequence length="261" mass="28242">MASSSDAKQRGYRPPANDEERLLVKRVSGLAHAGASGALKKIGFLSDRELELAVAAANPSGAAMRAFGGYENAERCVLAFSGSMEMLSDEVFEISCVRLEVHGGAARLTHRDYLGALMSLGLTRETLGDILPDSKGALLYARQAAAQCVVNELTSVGRQSVSCHFSEEAPQQIHERDERRVTVASLRLDAVLSAMLKLSRADACTLIRSGAVSINHVQAVRAHETMYENDVVRVKGYGKYEVCAIGAQSKKGRTFITYCQF</sequence>
<dbReference type="InterPro" id="IPR036986">
    <property type="entry name" value="S4_RNA-bd_sf"/>
</dbReference>
<proteinExistence type="predicted"/>
<dbReference type="SUPFAM" id="SSF55174">
    <property type="entry name" value="Alpha-L RNA-binding motif"/>
    <property type="match status" value="1"/>
</dbReference>
<organism evidence="3 4">
    <name type="scientific">Candidatus Ruthenibacterium merdavium</name>
    <dbReference type="NCBI Taxonomy" id="2838752"/>
    <lineage>
        <taxon>Bacteria</taxon>
        <taxon>Bacillati</taxon>
        <taxon>Bacillota</taxon>
        <taxon>Clostridia</taxon>
        <taxon>Eubacteriales</taxon>
        <taxon>Oscillospiraceae</taxon>
        <taxon>Ruthenibacterium</taxon>
    </lineage>
</organism>
<dbReference type="EMBL" id="DWWA01000051">
    <property type="protein sequence ID" value="HJC73055.1"/>
    <property type="molecule type" value="Genomic_DNA"/>
</dbReference>
<dbReference type="Gene3D" id="3.10.290.10">
    <property type="entry name" value="RNA-binding S4 domain"/>
    <property type="match status" value="1"/>
</dbReference>
<dbReference type="Gene3D" id="3.30.70.330">
    <property type="match status" value="1"/>
</dbReference>
<dbReference type="GO" id="GO:0003723">
    <property type="term" value="F:RNA binding"/>
    <property type="evidence" value="ECO:0007669"/>
    <property type="project" value="UniProtKB-KW"/>
</dbReference>
<dbReference type="Pfam" id="PF17774">
    <property type="entry name" value="YlmH_RBD"/>
    <property type="match status" value="1"/>
</dbReference>
<reference evidence="3" key="1">
    <citation type="journal article" date="2021" name="PeerJ">
        <title>Extensive microbial diversity within the chicken gut microbiome revealed by metagenomics and culture.</title>
        <authorList>
            <person name="Gilroy R."/>
            <person name="Ravi A."/>
            <person name="Getino M."/>
            <person name="Pursley I."/>
            <person name="Horton D.L."/>
            <person name="Alikhan N.F."/>
            <person name="Baker D."/>
            <person name="Gharbi K."/>
            <person name="Hall N."/>
            <person name="Watson M."/>
            <person name="Adriaenssens E.M."/>
            <person name="Foster-Nyarko E."/>
            <person name="Jarju S."/>
            <person name="Secka A."/>
            <person name="Antonio M."/>
            <person name="Oren A."/>
            <person name="Chaudhuri R.R."/>
            <person name="La Ragione R."/>
            <person name="Hildebrand F."/>
            <person name="Pallen M.J."/>
        </authorList>
    </citation>
    <scope>NUCLEOTIDE SEQUENCE</scope>
    <source>
        <strain evidence="3">5933</strain>
    </source>
</reference>
<dbReference type="InterPro" id="IPR040591">
    <property type="entry name" value="RqcP2_RBD"/>
</dbReference>
<keyword evidence="1" id="KW-0694">RNA-binding</keyword>
<name>A0A9D2Q7Y0_9FIRM</name>
<dbReference type="InterPro" id="IPR012677">
    <property type="entry name" value="Nucleotide-bd_a/b_plait_sf"/>
</dbReference>
<evidence type="ECO:0000259" key="2">
    <source>
        <dbReference type="Pfam" id="PF17774"/>
    </source>
</evidence>
<comment type="caution">
    <text evidence="3">The sequence shown here is derived from an EMBL/GenBank/DDBJ whole genome shotgun (WGS) entry which is preliminary data.</text>
</comment>
<reference evidence="3" key="2">
    <citation type="submission" date="2021-04" db="EMBL/GenBank/DDBJ databases">
        <authorList>
            <person name="Gilroy R."/>
        </authorList>
    </citation>
    <scope>NUCLEOTIDE SEQUENCE</scope>
    <source>
        <strain evidence="3">5933</strain>
    </source>
</reference>